<dbReference type="Pfam" id="PF13692">
    <property type="entry name" value="Glyco_trans_1_4"/>
    <property type="match status" value="1"/>
</dbReference>
<gene>
    <name evidence="2" type="ORF">E3T55_07000</name>
</gene>
<evidence type="ECO:0000256" key="1">
    <source>
        <dbReference type="ARBA" id="ARBA00022679"/>
    </source>
</evidence>
<dbReference type="EMBL" id="SOHE01000031">
    <property type="protein sequence ID" value="TFD52125.1"/>
    <property type="molecule type" value="Genomic_DNA"/>
</dbReference>
<sequence length="387" mass="40859">MRVALLYPQPDAVSPANWSGIPSGLARGLEACGIDVVPVGARLPLGMHQAVAVLSRIGGRRGAVADRMPVRQWARTRVLTENLARVAGSLDAVIAMGTEMYDLAAVRYPHVPVATFDDGTLRQMWDNPDSDIRQSRFPEDQVKLWFDRQAASSRAADVCCVSTGWAARSFVADYGVSSARVSVVGMGHRPRAVSSSVVSASAGPRDWSVPRFLFIGVDWQRKNGAAVLAAFAELRTIVPSATLDIVGRHPPIDQAGVTGHGFLPREQPQAQALLDGLFSAATVFVLPSRFDPSPIAYLEAASAGLPVIATSEGGAGELLGAAAITVHPDDRAALVSAMVRLADPGVARAMGEEAALRARSASWSGVAQRILLALDIPVDLPVRGGVR</sequence>
<protein>
    <submittedName>
        <fullName evidence="2">Glycosyltransferase</fullName>
    </submittedName>
</protein>
<proteinExistence type="predicted"/>
<dbReference type="PANTHER" id="PTHR46401">
    <property type="entry name" value="GLYCOSYLTRANSFERASE WBBK-RELATED"/>
    <property type="match status" value="1"/>
</dbReference>
<dbReference type="Proteomes" id="UP000297447">
    <property type="component" value="Unassembled WGS sequence"/>
</dbReference>
<evidence type="ECO:0000313" key="2">
    <source>
        <dbReference type="EMBL" id="TFD52125.1"/>
    </source>
</evidence>
<organism evidence="2 3">
    <name type="scientific">Cryobacterium frigoriphilum</name>
    <dbReference type="NCBI Taxonomy" id="1259150"/>
    <lineage>
        <taxon>Bacteria</taxon>
        <taxon>Bacillati</taxon>
        <taxon>Actinomycetota</taxon>
        <taxon>Actinomycetes</taxon>
        <taxon>Micrococcales</taxon>
        <taxon>Microbacteriaceae</taxon>
        <taxon>Cryobacterium</taxon>
    </lineage>
</organism>
<dbReference type="GO" id="GO:0009103">
    <property type="term" value="P:lipopolysaccharide biosynthetic process"/>
    <property type="evidence" value="ECO:0007669"/>
    <property type="project" value="TreeGrafter"/>
</dbReference>
<dbReference type="OrthoDB" id="9810929at2"/>
<dbReference type="CDD" id="cd03801">
    <property type="entry name" value="GT4_PimA-like"/>
    <property type="match status" value="1"/>
</dbReference>
<dbReference type="RefSeq" id="WP_134518863.1">
    <property type="nucleotide sequence ID" value="NZ_SOHE01000031.1"/>
</dbReference>
<keyword evidence="1 2" id="KW-0808">Transferase</keyword>
<accession>A0A4R9A4V7</accession>
<dbReference type="AlphaFoldDB" id="A0A4R9A4V7"/>
<dbReference type="PANTHER" id="PTHR46401:SF2">
    <property type="entry name" value="GLYCOSYLTRANSFERASE WBBK-RELATED"/>
    <property type="match status" value="1"/>
</dbReference>
<evidence type="ECO:0000313" key="3">
    <source>
        <dbReference type="Proteomes" id="UP000297447"/>
    </source>
</evidence>
<comment type="caution">
    <text evidence="2">The sequence shown here is derived from an EMBL/GenBank/DDBJ whole genome shotgun (WGS) entry which is preliminary data.</text>
</comment>
<dbReference type="GO" id="GO:0016757">
    <property type="term" value="F:glycosyltransferase activity"/>
    <property type="evidence" value="ECO:0007669"/>
    <property type="project" value="TreeGrafter"/>
</dbReference>
<name>A0A4R9A4V7_9MICO</name>
<dbReference type="SUPFAM" id="SSF53756">
    <property type="entry name" value="UDP-Glycosyltransferase/glycogen phosphorylase"/>
    <property type="match status" value="1"/>
</dbReference>
<reference evidence="2 3" key="1">
    <citation type="submission" date="2019-03" db="EMBL/GenBank/DDBJ databases">
        <title>Genomics of glacier-inhabiting Cryobacterium strains.</title>
        <authorList>
            <person name="Liu Q."/>
            <person name="Xin Y.-H."/>
        </authorList>
    </citation>
    <scope>NUCLEOTIDE SEQUENCE [LARGE SCALE GENOMIC DNA]</scope>
    <source>
        <strain evidence="2 3">Hh14</strain>
    </source>
</reference>
<keyword evidence="3" id="KW-1185">Reference proteome</keyword>
<dbReference type="Gene3D" id="3.40.50.2000">
    <property type="entry name" value="Glycogen Phosphorylase B"/>
    <property type="match status" value="1"/>
</dbReference>